<dbReference type="STRING" id="633440.SAMN05421869_10664"/>
<keyword evidence="2" id="KW-0808">Transferase</keyword>
<dbReference type="OrthoDB" id="9810066at2"/>
<dbReference type="EMBL" id="FNDJ01000006">
    <property type="protein sequence ID" value="SDI53796.1"/>
    <property type="molecule type" value="Genomic_DNA"/>
</dbReference>
<dbReference type="AlphaFoldDB" id="A0A1G8LDT9"/>
<dbReference type="SUPFAM" id="SSF53474">
    <property type="entry name" value="alpha/beta-Hydrolases"/>
    <property type="match status" value="1"/>
</dbReference>
<dbReference type="InterPro" id="IPR046879">
    <property type="entry name" value="KANL3/Tex30_Abhydrolase"/>
</dbReference>
<feature type="domain" description="KANL3/Tex30 alpha/beta hydrolase-like" evidence="1">
    <location>
        <begin position="13"/>
        <end position="175"/>
    </location>
</feature>
<dbReference type="Gene3D" id="3.40.50.1820">
    <property type="entry name" value="alpha/beta hydrolase"/>
    <property type="match status" value="1"/>
</dbReference>
<dbReference type="GO" id="GO:0016740">
    <property type="term" value="F:transferase activity"/>
    <property type="evidence" value="ECO:0007669"/>
    <property type="project" value="UniProtKB-KW"/>
</dbReference>
<protein>
    <submittedName>
        <fullName evidence="2">Putative phosphoribosyl transferase</fullName>
    </submittedName>
</protein>
<keyword evidence="3" id="KW-1185">Reference proteome</keyword>
<name>A0A1G8LDT9_9ACTN</name>
<dbReference type="RefSeq" id="WP_090932010.1">
    <property type="nucleotide sequence ID" value="NZ_FNDJ01000006.1"/>
</dbReference>
<evidence type="ECO:0000313" key="3">
    <source>
        <dbReference type="Proteomes" id="UP000199202"/>
    </source>
</evidence>
<gene>
    <name evidence="2" type="ORF">SAMN05421869_10664</name>
</gene>
<dbReference type="InterPro" id="IPR029058">
    <property type="entry name" value="AB_hydrolase_fold"/>
</dbReference>
<accession>A0A1G8LDT9</accession>
<sequence>MSGDLIIPDAAQGVVLFAHGSGSGRLSPRNRYVAEVLNRAGLGTLLFDLLTSEEEADRANVFDIGLLADRLLRRTGWVREQTDLPIGYFGASTGAAAALWAAAEPDNAVAAIVSRGGRPDLAGKRLAAVRAPTLLIVGGRDPIVIKLNEDAQRRLRAETKITVVPGATHLFEEPGALEAVAEHAGDWFATHFAGPGAPLR</sequence>
<dbReference type="Pfam" id="PF20408">
    <property type="entry name" value="Abhydrolase_11"/>
    <property type="match status" value="1"/>
</dbReference>
<dbReference type="Proteomes" id="UP000199202">
    <property type="component" value="Unassembled WGS sequence"/>
</dbReference>
<proteinExistence type="predicted"/>
<reference evidence="2 3" key="1">
    <citation type="submission" date="2016-10" db="EMBL/GenBank/DDBJ databases">
        <authorList>
            <person name="de Groot N.N."/>
        </authorList>
    </citation>
    <scope>NUCLEOTIDE SEQUENCE [LARGE SCALE GENOMIC DNA]</scope>
    <source>
        <strain evidence="2 3">CGMCC 4.6533</strain>
    </source>
</reference>
<evidence type="ECO:0000313" key="2">
    <source>
        <dbReference type="EMBL" id="SDI53796.1"/>
    </source>
</evidence>
<organism evidence="2 3">
    <name type="scientific">Nonomuraea jiangxiensis</name>
    <dbReference type="NCBI Taxonomy" id="633440"/>
    <lineage>
        <taxon>Bacteria</taxon>
        <taxon>Bacillati</taxon>
        <taxon>Actinomycetota</taxon>
        <taxon>Actinomycetes</taxon>
        <taxon>Streptosporangiales</taxon>
        <taxon>Streptosporangiaceae</taxon>
        <taxon>Nonomuraea</taxon>
    </lineage>
</organism>
<evidence type="ECO:0000259" key="1">
    <source>
        <dbReference type="Pfam" id="PF20408"/>
    </source>
</evidence>